<dbReference type="EC" id="3.4.21.-" evidence="3"/>
<reference evidence="5 6" key="1">
    <citation type="journal article" date="2019" name="Sci. Rep.">
        <title>Comparative genomics of chytrid fungi reveal insights into the obligate biotrophic and pathogenic lifestyle of Synchytrium endobioticum.</title>
        <authorList>
            <person name="van de Vossenberg B.T.L.H."/>
            <person name="Warris S."/>
            <person name="Nguyen H.D.T."/>
            <person name="van Gent-Pelzer M.P.E."/>
            <person name="Joly D.L."/>
            <person name="van de Geest H.C."/>
            <person name="Bonants P.J.M."/>
            <person name="Smith D.S."/>
            <person name="Levesque C.A."/>
            <person name="van der Lee T.A.J."/>
        </authorList>
    </citation>
    <scope>NUCLEOTIDE SEQUENCE [LARGE SCALE GENOMIC DNA]</scope>
    <source>
        <strain evidence="5 6">CBS 675.73</strain>
    </source>
</reference>
<feature type="domain" description="Peptidase S9 prolyl oligopeptidase catalytic" evidence="4">
    <location>
        <begin position="161"/>
        <end position="384"/>
    </location>
</feature>
<gene>
    <name evidence="5" type="ORF">CcCBS67573_g03190</name>
</gene>
<proteinExistence type="inferred from homology"/>
<evidence type="ECO:0000256" key="1">
    <source>
        <dbReference type="ARBA" id="ARBA00005228"/>
    </source>
</evidence>
<protein>
    <recommendedName>
        <fullName evidence="3">Prolyl endopeptidase</fullName>
        <ecNumber evidence="3">3.4.21.-</ecNumber>
    </recommendedName>
</protein>
<dbReference type="InterPro" id="IPR002470">
    <property type="entry name" value="Peptidase_S9A"/>
</dbReference>
<sequence>MNVFKEFIVVEERLNGLLGLKVVLCFQEEVQTFSIPFAEEIYSAALPWQKGVPYDSDSFLFIYTSFLTPYKTIEFNVKTKQSKVVKEKKVPSGLDPSLYTMRRCFVPIPENTRVPAPFGTPVSDKIPVTLLYRTDLVKSENTNPLHMTAYGCYGYPLDVTFEGKFFSLVDRGIIFAMAHVRGGGDLGQAWYETGKLNHKKNTFTDFVACAEFLVNEEKLTQHHLMSMQGLSAGGLLMGAVMNLKPDIACAVVAAVPWVDVLNTSMDPSIPLTTVEWEEIGNPNEKEAFDYLFSYSPYENIRENVKYPNILVTTGLMDSRVPYWEPAKWVAKMRASQTNGGEAHPNKSILAMKCVMAGGHGGSSGRYAQLKETAMVYSFLISELDKAQALNSLAKTRKKVTKTTTTTKTTILGSKRTTTVKRITEVSYV</sequence>
<comment type="function">
    <text evidence="2">Serine peptidase whose precise substrate specificity remains unclear. Does not cleave peptides after a arginine or lysine residue. Regulates trans-Golgi network morphology and sorting by regulating the membrane binding of the AP-1 complex. May play a role in the regulation of synaptic vesicle exocytosis.</text>
</comment>
<evidence type="ECO:0000256" key="2">
    <source>
        <dbReference type="ARBA" id="ARBA00045448"/>
    </source>
</evidence>
<keyword evidence="3" id="KW-0378">Hydrolase</keyword>
<dbReference type="PRINTS" id="PR00862">
    <property type="entry name" value="PROLIGOPTASE"/>
</dbReference>
<dbReference type="PANTHER" id="PTHR11757:SF19">
    <property type="entry name" value="PROLYL ENDOPEPTIDASE-LIKE"/>
    <property type="match status" value="1"/>
</dbReference>
<dbReference type="EMBL" id="QEAP01000078">
    <property type="protein sequence ID" value="TPX75528.1"/>
    <property type="molecule type" value="Genomic_DNA"/>
</dbReference>
<dbReference type="InterPro" id="IPR001375">
    <property type="entry name" value="Peptidase_S9_cat"/>
</dbReference>
<dbReference type="GO" id="GO:0006508">
    <property type="term" value="P:proteolysis"/>
    <property type="evidence" value="ECO:0007669"/>
    <property type="project" value="UniProtKB-KW"/>
</dbReference>
<dbReference type="Pfam" id="PF00326">
    <property type="entry name" value="Peptidase_S9"/>
    <property type="match status" value="1"/>
</dbReference>
<dbReference type="InterPro" id="IPR029058">
    <property type="entry name" value="AB_hydrolase_fold"/>
</dbReference>
<keyword evidence="6" id="KW-1185">Reference proteome</keyword>
<dbReference type="SUPFAM" id="SSF53474">
    <property type="entry name" value="alpha/beta-Hydrolases"/>
    <property type="match status" value="1"/>
</dbReference>
<dbReference type="InterPro" id="IPR051543">
    <property type="entry name" value="Serine_Peptidase_S9A"/>
</dbReference>
<comment type="similarity">
    <text evidence="1 3">Belongs to the peptidase S9A family.</text>
</comment>
<evidence type="ECO:0000313" key="5">
    <source>
        <dbReference type="EMBL" id="TPX75528.1"/>
    </source>
</evidence>
<dbReference type="Gene3D" id="3.40.50.1820">
    <property type="entry name" value="alpha/beta hydrolase"/>
    <property type="match status" value="1"/>
</dbReference>
<dbReference type="GO" id="GO:0004252">
    <property type="term" value="F:serine-type endopeptidase activity"/>
    <property type="evidence" value="ECO:0007669"/>
    <property type="project" value="UniProtKB-UniRule"/>
</dbReference>
<keyword evidence="3" id="KW-0645">Protease</keyword>
<name>A0A507FJF3_9FUNG</name>
<dbReference type="AlphaFoldDB" id="A0A507FJF3"/>
<evidence type="ECO:0000256" key="3">
    <source>
        <dbReference type="RuleBase" id="RU368024"/>
    </source>
</evidence>
<organism evidence="5 6">
    <name type="scientific">Chytriomyces confervae</name>
    <dbReference type="NCBI Taxonomy" id="246404"/>
    <lineage>
        <taxon>Eukaryota</taxon>
        <taxon>Fungi</taxon>
        <taxon>Fungi incertae sedis</taxon>
        <taxon>Chytridiomycota</taxon>
        <taxon>Chytridiomycota incertae sedis</taxon>
        <taxon>Chytridiomycetes</taxon>
        <taxon>Chytridiales</taxon>
        <taxon>Chytriomycetaceae</taxon>
        <taxon>Chytriomyces</taxon>
    </lineage>
</organism>
<evidence type="ECO:0000313" key="6">
    <source>
        <dbReference type="Proteomes" id="UP000320333"/>
    </source>
</evidence>
<comment type="caution">
    <text evidence="5">The sequence shown here is derived from an EMBL/GenBank/DDBJ whole genome shotgun (WGS) entry which is preliminary data.</text>
</comment>
<evidence type="ECO:0000259" key="4">
    <source>
        <dbReference type="Pfam" id="PF00326"/>
    </source>
</evidence>
<keyword evidence="3" id="KW-0720">Serine protease</keyword>
<accession>A0A507FJF3</accession>
<dbReference type="PANTHER" id="PTHR11757">
    <property type="entry name" value="PROTEASE FAMILY S9A OLIGOPEPTIDASE"/>
    <property type="match status" value="1"/>
</dbReference>
<dbReference type="OrthoDB" id="248387at2759"/>
<dbReference type="Proteomes" id="UP000320333">
    <property type="component" value="Unassembled WGS sequence"/>
</dbReference>